<dbReference type="NCBIfam" id="TIGR01406">
    <property type="entry name" value="dnaQ_proteo"/>
    <property type="match status" value="1"/>
</dbReference>
<dbReference type="Gene3D" id="3.30.420.10">
    <property type="entry name" value="Ribonuclease H-like superfamily/Ribonuclease H"/>
    <property type="match status" value="1"/>
</dbReference>
<name>A0A4R6WMU4_9PROT</name>
<comment type="function">
    <text evidence="14 20">DNA polymerase III is a complex, multichain enzyme responsible for most of the replicative synthesis in bacteria. The epsilon subunit contain the editing function and is a proofreading 3'-5' exonuclease.</text>
</comment>
<feature type="binding site" evidence="19">
    <location>
        <position position="7"/>
    </location>
    <ligand>
        <name>a divalent metal cation</name>
        <dbReference type="ChEBI" id="CHEBI:60240"/>
        <label>1</label>
        <note>catalytic</note>
    </ligand>
</feature>
<dbReference type="NCBIfam" id="TIGR00573">
    <property type="entry name" value="dnaq"/>
    <property type="match status" value="1"/>
</dbReference>
<comment type="cofactor">
    <cofactor evidence="1 20">
        <name>Mn(2+)</name>
        <dbReference type="ChEBI" id="CHEBI:29035"/>
    </cofactor>
</comment>
<evidence type="ECO:0000256" key="14">
    <source>
        <dbReference type="ARBA" id="ARBA00025483"/>
    </source>
</evidence>
<comment type="catalytic activity">
    <reaction evidence="16 20">
        <text>DNA(n) + a 2'-deoxyribonucleoside 5'-triphosphate = DNA(n+1) + diphosphate</text>
        <dbReference type="Rhea" id="RHEA:22508"/>
        <dbReference type="Rhea" id="RHEA-COMP:17339"/>
        <dbReference type="Rhea" id="RHEA-COMP:17340"/>
        <dbReference type="ChEBI" id="CHEBI:33019"/>
        <dbReference type="ChEBI" id="CHEBI:61560"/>
        <dbReference type="ChEBI" id="CHEBI:173112"/>
        <dbReference type="EC" id="2.7.7.7"/>
    </reaction>
</comment>
<evidence type="ECO:0000259" key="22">
    <source>
        <dbReference type="SMART" id="SM00479"/>
    </source>
</evidence>
<dbReference type="Proteomes" id="UP000295783">
    <property type="component" value="Unassembled WGS sequence"/>
</dbReference>
<feature type="binding site" evidence="18">
    <location>
        <position position="7"/>
    </location>
    <ligand>
        <name>substrate</name>
    </ligand>
</feature>
<dbReference type="InterPro" id="IPR006054">
    <property type="entry name" value="DnaQ"/>
</dbReference>
<evidence type="ECO:0000256" key="10">
    <source>
        <dbReference type="ARBA" id="ARBA00022839"/>
    </source>
</evidence>
<dbReference type="InterPro" id="IPR036397">
    <property type="entry name" value="RNaseH_sf"/>
</dbReference>
<keyword evidence="10 20" id="KW-0269">Exonuclease</keyword>
<gene>
    <name evidence="20" type="primary">dnaQ</name>
    <name evidence="23" type="ORF">A8950_2172</name>
</gene>
<dbReference type="Pfam" id="PF00929">
    <property type="entry name" value="RNase_T"/>
    <property type="match status" value="1"/>
</dbReference>
<evidence type="ECO:0000256" key="9">
    <source>
        <dbReference type="ARBA" id="ARBA00022801"/>
    </source>
</evidence>
<evidence type="ECO:0000256" key="15">
    <source>
        <dbReference type="ARBA" id="ARBA00026073"/>
    </source>
</evidence>
<feature type="binding site" evidence="19">
    <location>
        <position position="155"/>
    </location>
    <ligand>
        <name>a divalent metal cation</name>
        <dbReference type="ChEBI" id="CHEBI:60240"/>
        <label>1</label>
        <note>catalytic</note>
    </ligand>
</feature>
<evidence type="ECO:0000256" key="13">
    <source>
        <dbReference type="ARBA" id="ARBA00023211"/>
    </source>
</evidence>
<feature type="binding site" evidence="18">
    <location>
        <position position="9"/>
    </location>
    <ligand>
        <name>substrate</name>
    </ligand>
</feature>
<keyword evidence="12 20" id="KW-0239">DNA-directed DNA polymerase</keyword>
<protein>
    <recommendedName>
        <fullName evidence="3 20">DNA polymerase III subunit epsilon</fullName>
        <ecNumber evidence="2 20">2.7.7.7</ecNumber>
    </recommendedName>
</protein>
<dbReference type="InterPro" id="IPR012337">
    <property type="entry name" value="RNaseH-like_sf"/>
</dbReference>
<dbReference type="NCBIfam" id="NF004316">
    <property type="entry name" value="PRK05711.1"/>
    <property type="match status" value="1"/>
</dbReference>
<dbReference type="GO" id="GO:0008408">
    <property type="term" value="F:3'-5' exonuclease activity"/>
    <property type="evidence" value="ECO:0007669"/>
    <property type="project" value="TreeGrafter"/>
</dbReference>
<dbReference type="GO" id="GO:0003677">
    <property type="term" value="F:DNA binding"/>
    <property type="evidence" value="ECO:0007669"/>
    <property type="project" value="InterPro"/>
</dbReference>
<accession>A0A4R6WMU4</accession>
<keyword evidence="5 20" id="KW-0548">Nucleotidyltransferase</keyword>
<evidence type="ECO:0000256" key="18">
    <source>
        <dbReference type="PIRSR" id="PIRSR606309-2"/>
    </source>
</evidence>
<evidence type="ECO:0000256" key="6">
    <source>
        <dbReference type="ARBA" id="ARBA00022705"/>
    </source>
</evidence>
<evidence type="ECO:0000313" key="24">
    <source>
        <dbReference type="Proteomes" id="UP000295783"/>
    </source>
</evidence>
<evidence type="ECO:0000256" key="4">
    <source>
        <dbReference type="ARBA" id="ARBA00022679"/>
    </source>
</evidence>
<feature type="region of interest" description="Disordered" evidence="21">
    <location>
        <begin position="185"/>
        <end position="208"/>
    </location>
</feature>
<feature type="compositionally biased region" description="Basic and acidic residues" evidence="21">
    <location>
        <begin position="187"/>
        <end position="200"/>
    </location>
</feature>
<evidence type="ECO:0000256" key="12">
    <source>
        <dbReference type="ARBA" id="ARBA00022932"/>
    </source>
</evidence>
<evidence type="ECO:0000256" key="3">
    <source>
        <dbReference type="ARBA" id="ARBA00020352"/>
    </source>
</evidence>
<dbReference type="OrthoDB" id="9804290at2"/>
<dbReference type="GO" id="GO:0046872">
    <property type="term" value="F:metal ion binding"/>
    <property type="evidence" value="ECO:0007669"/>
    <property type="project" value="UniProtKB-KW"/>
</dbReference>
<evidence type="ECO:0000256" key="20">
    <source>
        <dbReference type="RuleBase" id="RU364087"/>
    </source>
</evidence>
<feature type="binding site" evidence="18">
    <location>
        <position position="155"/>
    </location>
    <ligand>
        <name>substrate</name>
    </ligand>
</feature>
<keyword evidence="4 20" id="KW-0808">Transferase</keyword>
<comment type="caution">
    <text evidence="23">The sequence shown here is derived from an EMBL/GenBank/DDBJ whole genome shotgun (WGS) entry which is preliminary data.</text>
</comment>
<evidence type="ECO:0000256" key="11">
    <source>
        <dbReference type="ARBA" id="ARBA00022842"/>
    </source>
</evidence>
<reference evidence="23 24" key="1">
    <citation type="submission" date="2019-03" db="EMBL/GenBank/DDBJ databases">
        <title>Genomic Encyclopedia of Type Strains, Phase III (KMG-III): the genomes of soil and plant-associated and newly described type strains.</title>
        <authorList>
            <person name="Whitman W."/>
        </authorList>
    </citation>
    <scope>NUCLEOTIDE SEQUENCE [LARGE SCALE GENOMIC DNA]</scope>
    <source>
        <strain evidence="23 24">CGMCC 1.7660</strain>
    </source>
</reference>
<dbReference type="EMBL" id="SNYW01000008">
    <property type="protein sequence ID" value="TDQ82349.1"/>
    <property type="molecule type" value="Genomic_DNA"/>
</dbReference>
<dbReference type="GO" id="GO:0003887">
    <property type="term" value="F:DNA-directed DNA polymerase activity"/>
    <property type="evidence" value="ECO:0007669"/>
    <property type="project" value="UniProtKB-KW"/>
</dbReference>
<evidence type="ECO:0000256" key="8">
    <source>
        <dbReference type="ARBA" id="ARBA00022723"/>
    </source>
</evidence>
<feature type="domain" description="Exonuclease" evidence="22">
    <location>
        <begin position="2"/>
        <end position="172"/>
    </location>
</feature>
<proteinExistence type="predicted"/>
<dbReference type="FunFam" id="3.30.420.10:FF:000012">
    <property type="entry name" value="DNA polymerase III subunit epsilon"/>
    <property type="match status" value="1"/>
</dbReference>
<evidence type="ECO:0000256" key="21">
    <source>
        <dbReference type="SAM" id="MobiDB-lite"/>
    </source>
</evidence>
<sequence>MREIVLDTETTGFDPLTGDRLVEIGCIELMNHIPTGKNFHRYLNPEREMPEAAFRIHGLSTEFLADKPKFPEVAEDFLVFLDAAPLVIHNAEFDMKFINFELEKAGRRALPMQRAVDTVTMARRKFPGAPASLDALCKRFNIDNSNRTLHGALLDAQLLADVYLELLGGRQTGLTLGAEETASGDMDFARRAGPKGDRPARPPRPHAPTAEELAAHAAFVAKLKDPLWLQ</sequence>
<evidence type="ECO:0000256" key="7">
    <source>
        <dbReference type="ARBA" id="ARBA00022722"/>
    </source>
</evidence>
<dbReference type="GO" id="GO:0045004">
    <property type="term" value="P:DNA replication proofreading"/>
    <property type="evidence" value="ECO:0007669"/>
    <property type="project" value="TreeGrafter"/>
</dbReference>
<dbReference type="InterPro" id="IPR013520">
    <property type="entry name" value="Ribonucl_H"/>
</dbReference>
<feature type="active site" description="Proton acceptor" evidence="17">
    <location>
        <position position="150"/>
    </location>
</feature>
<keyword evidence="6 20" id="KW-0235">DNA replication</keyword>
<organism evidence="23 24">
    <name type="scientific">Dongia mobilis</name>
    <dbReference type="NCBI Taxonomy" id="578943"/>
    <lineage>
        <taxon>Bacteria</taxon>
        <taxon>Pseudomonadati</taxon>
        <taxon>Pseudomonadota</taxon>
        <taxon>Alphaproteobacteria</taxon>
        <taxon>Rhodospirillales</taxon>
        <taxon>Dongiaceae</taxon>
        <taxon>Dongia</taxon>
    </lineage>
</organism>
<evidence type="ECO:0000256" key="17">
    <source>
        <dbReference type="PIRSR" id="PIRSR606309-1"/>
    </source>
</evidence>
<keyword evidence="24" id="KW-1185">Reference proteome</keyword>
<evidence type="ECO:0000256" key="5">
    <source>
        <dbReference type="ARBA" id="ARBA00022695"/>
    </source>
</evidence>
<keyword evidence="9 20" id="KW-0378">Hydrolase</keyword>
<dbReference type="PANTHER" id="PTHR30231:SF41">
    <property type="entry name" value="DNA POLYMERASE III SUBUNIT EPSILON"/>
    <property type="match status" value="1"/>
</dbReference>
<comment type="subunit">
    <text evidence="15 20">DNA polymerase III contains a core (composed of alpha, epsilon and theta chains) that associates with a tau subunit. This core dimerizes to form the POLIII' complex. PolIII' associates with the gamma complex (composed of gamma, delta, delta', psi and chi chains) and with the beta chain to form the complete DNA polymerase III complex.</text>
</comment>
<evidence type="ECO:0000256" key="19">
    <source>
        <dbReference type="PIRSR" id="PIRSR606309-3"/>
    </source>
</evidence>
<evidence type="ECO:0000256" key="16">
    <source>
        <dbReference type="ARBA" id="ARBA00049244"/>
    </source>
</evidence>
<dbReference type="PANTHER" id="PTHR30231">
    <property type="entry name" value="DNA POLYMERASE III SUBUNIT EPSILON"/>
    <property type="match status" value="1"/>
</dbReference>
<keyword evidence="13 19" id="KW-0464">Manganese</keyword>
<feature type="binding site" evidence="19">
    <location>
        <position position="9"/>
    </location>
    <ligand>
        <name>a divalent metal cation</name>
        <dbReference type="ChEBI" id="CHEBI:60240"/>
        <label>1</label>
        <note>catalytic</note>
    </ligand>
</feature>
<dbReference type="CDD" id="cd06131">
    <property type="entry name" value="DNA_pol_III_epsilon_Ecoli_like"/>
    <property type="match status" value="1"/>
</dbReference>
<evidence type="ECO:0000256" key="1">
    <source>
        <dbReference type="ARBA" id="ARBA00001936"/>
    </source>
</evidence>
<dbReference type="SMART" id="SM00479">
    <property type="entry name" value="EXOIII"/>
    <property type="match status" value="1"/>
</dbReference>
<dbReference type="AlphaFoldDB" id="A0A4R6WMU4"/>
<dbReference type="InterPro" id="IPR006309">
    <property type="entry name" value="DnaQ_proteo"/>
</dbReference>
<dbReference type="RefSeq" id="WP_133613638.1">
    <property type="nucleotide sequence ID" value="NZ_SNYW01000008.1"/>
</dbReference>
<comment type="cofactor">
    <cofactor evidence="19">
        <name>Mg(2+)</name>
        <dbReference type="ChEBI" id="CHEBI:18420"/>
    </cofactor>
    <cofactor evidence="19">
        <name>Mn(2+)</name>
        <dbReference type="ChEBI" id="CHEBI:29035"/>
    </cofactor>
    <text evidence="19">Binds 2 divalent metal cations. Magnesium or manganese.</text>
</comment>
<evidence type="ECO:0000313" key="23">
    <source>
        <dbReference type="EMBL" id="TDQ82349.1"/>
    </source>
</evidence>
<dbReference type="SUPFAM" id="SSF53098">
    <property type="entry name" value="Ribonuclease H-like"/>
    <property type="match status" value="1"/>
</dbReference>
<keyword evidence="11 19" id="KW-0460">Magnesium</keyword>
<evidence type="ECO:0000256" key="2">
    <source>
        <dbReference type="ARBA" id="ARBA00012417"/>
    </source>
</evidence>
<dbReference type="EC" id="2.7.7.7" evidence="2 20"/>
<feature type="binding site" evidence="18">
    <location>
        <position position="57"/>
    </location>
    <ligand>
        <name>substrate</name>
    </ligand>
</feature>
<keyword evidence="7 20" id="KW-0540">Nuclease</keyword>
<dbReference type="GO" id="GO:0005829">
    <property type="term" value="C:cytosol"/>
    <property type="evidence" value="ECO:0007669"/>
    <property type="project" value="TreeGrafter"/>
</dbReference>
<keyword evidence="8 19" id="KW-0479">Metal-binding</keyword>